<dbReference type="SMART" id="SM01391">
    <property type="entry name" value="Filament"/>
    <property type="match status" value="1"/>
</dbReference>
<reference evidence="5" key="3">
    <citation type="submission" date="2025-09" db="UniProtKB">
        <authorList>
            <consortium name="Ensembl"/>
        </authorList>
    </citation>
    <scope>IDENTIFICATION</scope>
</reference>
<dbReference type="PANTHER" id="PTHR47051">
    <property type="entry name" value="NESTIN"/>
    <property type="match status" value="1"/>
</dbReference>
<organism evidence="5 6">
    <name type="scientific">Myripristis murdjan</name>
    <name type="common">pinecone soldierfish</name>
    <dbReference type="NCBI Taxonomy" id="586833"/>
    <lineage>
        <taxon>Eukaryota</taxon>
        <taxon>Metazoa</taxon>
        <taxon>Chordata</taxon>
        <taxon>Craniata</taxon>
        <taxon>Vertebrata</taxon>
        <taxon>Euteleostomi</taxon>
        <taxon>Actinopterygii</taxon>
        <taxon>Neopterygii</taxon>
        <taxon>Teleostei</taxon>
        <taxon>Neoteleostei</taxon>
        <taxon>Acanthomorphata</taxon>
        <taxon>Holocentriformes</taxon>
        <taxon>Holocentridae</taxon>
        <taxon>Myripristis</taxon>
    </lineage>
</organism>
<dbReference type="SUPFAM" id="SSF64593">
    <property type="entry name" value="Intermediate filament protein, coiled coil region"/>
    <property type="match status" value="2"/>
</dbReference>
<evidence type="ECO:0000313" key="5">
    <source>
        <dbReference type="Ensembl" id="ENSMMDP00005040027.1"/>
    </source>
</evidence>
<keyword evidence="6" id="KW-1185">Reference proteome</keyword>
<feature type="coiled-coil region" evidence="3">
    <location>
        <begin position="22"/>
        <end position="56"/>
    </location>
</feature>
<dbReference type="GO" id="GO:0031730">
    <property type="term" value="F:CCR5 chemokine receptor binding"/>
    <property type="evidence" value="ECO:0007669"/>
    <property type="project" value="TreeGrafter"/>
</dbReference>
<evidence type="ECO:0000256" key="3">
    <source>
        <dbReference type="SAM" id="Coils"/>
    </source>
</evidence>
<reference evidence="5" key="2">
    <citation type="submission" date="2025-08" db="UniProtKB">
        <authorList>
            <consortium name="Ensembl"/>
        </authorList>
    </citation>
    <scope>IDENTIFICATION</scope>
</reference>
<keyword evidence="2 3" id="KW-0175">Coiled coil</keyword>
<feature type="domain" description="IF rod" evidence="4">
    <location>
        <begin position="18"/>
        <end position="322"/>
    </location>
</feature>
<dbReference type="Gene3D" id="1.20.5.170">
    <property type="match status" value="1"/>
</dbReference>
<evidence type="ECO:0000256" key="2">
    <source>
        <dbReference type="ARBA" id="ARBA00023054"/>
    </source>
</evidence>
<name>A0A667ZHB6_9TELE</name>
<dbReference type="Proteomes" id="UP000472263">
    <property type="component" value="Chromosome 16"/>
</dbReference>
<sequence>MELHSLRKPFHHIHMGEERHQMLNLNQRLESYLGRVKLLEEENVQLHREIQALRHSNQGTPSLRKALEKELRQVRMEVDTVWRERDQTEMEVGILAEELQALGLQRQREVEATMEAKTKLNESRKEMEEERRAQIWLREKVNQLEKEIQLQTETHQQNVAHMEATLAHSRPTVPPTSARMSNQMPNLVQLGQEYTQRASRAWQEATEAYQGQVVRLEESLNQTSSHLNQLAQEKSESQLKLQSLQKEISSAQKVRVHLEKTAAQQRDRHNLEIQQLQVRGLEVQRDELGQQIDRLVLDNRSLVQLKMSLGLEVATYRYSIVL</sequence>
<dbReference type="Pfam" id="PF00038">
    <property type="entry name" value="Filament"/>
    <property type="match status" value="1"/>
</dbReference>
<dbReference type="GO" id="GO:0030844">
    <property type="term" value="P:positive regulation of intermediate filament depolymerization"/>
    <property type="evidence" value="ECO:0007669"/>
    <property type="project" value="TreeGrafter"/>
</dbReference>
<dbReference type="InParanoid" id="A0A667ZHB6"/>
<dbReference type="PANTHER" id="PTHR47051:SF1">
    <property type="entry name" value="NESTIN"/>
    <property type="match status" value="1"/>
</dbReference>
<dbReference type="GO" id="GO:0005882">
    <property type="term" value="C:intermediate filament"/>
    <property type="evidence" value="ECO:0007669"/>
    <property type="project" value="UniProtKB-KW"/>
</dbReference>
<dbReference type="InterPro" id="IPR039008">
    <property type="entry name" value="IF_rod_dom"/>
</dbReference>
<proteinExistence type="predicted"/>
<dbReference type="AlphaFoldDB" id="A0A667ZHB6"/>
<evidence type="ECO:0000259" key="4">
    <source>
        <dbReference type="PROSITE" id="PS51842"/>
    </source>
</evidence>
<feature type="coiled-coil region" evidence="3">
    <location>
        <begin position="213"/>
        <end position="291"/>
    </location>
</feature>
<dbReference type="InterPro" id="IPR031211">
    <property type="entry name" value="Nestin"/>
</dbReference>
<keyword evidence="1" id="KW-0403">Intermediate filament</keyword>
<protein>
    <recommendedName>
        <fullName evidence="4">IF rod domain-containing protein</fullName>
    </recommendedName>
</protein>
<reference evidence="5" key="1">
    <citation type="submission" date="2019-06" db="EMBL/GenBank/DDBJ databases">
        <authorList>
            <consortium name="Wellcome Sanger Institute Data Sharing"/>
        </authorList>
    </citation>
    <scope>NUCLEOTIDE SEQUENCE [LARGE SCALE GENOMIC DNA]</scope>
</reference>
<dbReference type="Gene3D" id="1.20.5.1160">
    <property type="entry name" value="Vasodilator-stimulated phosphoprotein"/>
    <property type="match status" value="1"/>
</dbReference>
<dbReference type="GO" id="GO:0019215">
    <property type="term" value="F:intermediate filament binding"/>
    <property type="evidence" value="ECO:0007669"/>
    <property type="project" value="InterPro"/>
</dbReference>
<dbReference type="GeneTree" id="ENSGT00940000169377"/>
<accession>A0A667ZHB6</accession>
<dbReference type="PROSITE" id="PS51842">
    <property type="entry name" value="IF_ROD_2"/>
    <property type="match status" value="1"/>
</dbReference>
<feature type="coiled-coil region" evidence="3">
    <location>
        <begin position="110"/>
        <end position="147"/>
    </location>
</feature>
<dbReference type="Ensembl" id="ENSMMDT00005040855.1">
    <property type="protein sequence ID" value="ENSMMDP00005040027.1"/>
    <property type="gene ID" value="ENSMMDG00005018531.1"/>
</dbReference>
<evidence type="ECO:0000313" key="6">
    <source>
        <dbReference type="Proteomes" id="UP000472263"/>
    </source>
</evidence>
<evidence type="ECO:0000256" key="1">
    <source>
        <dbReference type="ARBA" id="ARBA00022754"/>
    </source>
</evidence>